<accession>A0A1I3DAY9</accession>
<name>A0A1I3DAY9_9FLAO</name>
<gene>
    <name evidence="1" type="ORF">SAMN05443292_0351</name>
</gene>
<dbReference type="EMBL" id="FOQT01000001">
    <property type="protein sequence ID" value="SFH83806.1"/>
    <property type="molecule type" value="Genomic_DNA"/>
</dbReference>
<evidence type="ECO:0000313" key="2">
    <source>
        <dbReference type="Proteomes" id="UP000198931"/>
    </source>
</evidence>
<evidence type="ECO:0000313" key="1">
    <source>
        <dbReference type="EMBL" id="SFH83806.1"/>
    </source>
</evidence>
<dbReference type="STRING" id="1125876.SAMN05443292_0351"/>
<reference evidence="1 2" key="1">
    <citation type="submission" date="2016-10" db="EMBL/GenBank/DDBJ databases">
        <authorList>
            <person name="de Groot N.N."/>
        </authorList>
    </citation>
    <scope>NUCLEOTIDE SEQUENCE [LARGE SCALE GENOMIC DNA]</scope>
    <source>
        <strain evidence="1 2">DSM 26000</strain>
    </source>
</reference>
<dbReference type="Proteomes" id="UP000198931">
    <property type="component" value="Unassembled WGS sequence"/>
</dbReference>
<protein>
    <submittedName>
        <fullName evidence="1">Uncharacterized protein</fullName>
    </submittedName>
</protein>
<sequence>MTTFAFAKNDGNAERLLKKDFLKVADCNISANVKTYDQGGTLLSNITYKTTGSGSECDGATDGLVLINTKRVVEGITAP</sequence>
<organism evidence="1 2">
    <name type="scientific">Halpernia frigidisoli</name>
    <dbReference type="NCBI Taxonomy" id="1125876"/>
    <lineage>
        <taxon>Bacteria</taxon>
        <taxon>Pseudomonadati</taxon>
        <taxon>Bacteroidota</taxon>
        <taxon>Flavobacteriia</taxon>
        <taxon>Flavobacteriales</taxon>
        <taxon>Weeksellaceae</taxon>
        <taxon>Chryseobacterium group</taxon>
        <taxon>Halpernia</taxon>
    </lineage>
</organism>
<dbReference type="AlphaFoldDB" id="A0A1I3DAY9"/>
<keyword evidence="2" id="KW-1185">Reference proteome</keyword>
<dbReference type="RefSeq" id="WP_090078443.1">
    <property type="nucleotide sequence ID" value="NZ_FOQT01000001.1"/>
</dbReference>
<proteinExistence type="predicted"/>